<keyword evidence="6" id="KW-0239">DNA-directed DNA polymerase</keyword>
<dbReference type="Gene3D" id="1.20.272.10">
    <property type="match status" value="1"/>
</dbReference>
<dbReference type="SUPFAM" id="SSF52540">
    <property type="entry name" value="P-loop containing nucleoside triphosphate hydrolases"/>
    <property type="match status" value="1"/>
</dbReference>
<comment type="caution">
    <text evidence="10">The sequence shown here is derived from an EMBL/GenBank/DDBJ whole genome shotgun (WGS) entry which is preliminary data.</text>
</comment>
<dbReference type="GO" id="GO:0006261">
    <property type="term" value="P:DNA-templated DNA replication"/>
    <property type="evidence" value="ECO:0007669"/>
    <property type="project" value="TreeGrafter"/>
</dbReference>
<evidence type="ECO:0000256" key="7">
    <source>
        <dbReference type="ARBA" id="ARBA00034754"/>
    </source>
</evidence>
<dbReference type="InterPro" id="IPR008921">
    <property type="entry name" value="DNA_pol3_clamp-load_cplx_C"/>
</dbReference>
<dbReference type="EC" id="2.7.7.7" evidence="1"/>
<comment type="catalytic activity">
    <reaction evidence="8">
        <text>DNA(n) + a 2'-deoxyribonucleoside 5'-triphosphate = DNA(n+1) + diphosphate</text>
        <dbReference type="Rhea" id="RHEA:22508"/>
        <dbReference type="Rhea" id="RHEA-COMP:17339"/>
        <dbReference type="Rhea" id="RHEA-COMP:17340"/>
        <dbReference type="ChEBI" id="CHEBI:33019"/>
        <dbReference type="ChEBI" id="CHEBI:61560"/>
        <dbReference type="ChEBI" id="CHEBI:173112"/>
        <dbReference type="EC" id="2.7.7.7"/>
    </reaction>
</comment>
<dbReference type="Gene3D" id="3.40.50.300">
    <property type="entry name" value="P-loop containing nucleotide triphosphate hydrolases"/>
    <property type="match status" value="1"/>
</dbReference>
<dbReference type="GO" id="GO:0003887">
    <property type="term" value="F:DNA-directed DNA polymerase activity"/>
    <property type="evidence" value="ECO:0007669"/>
    <property type="project" value="UniProtKB-KW"/>
</dbReference>
<evidence type="ECO:0000256" key="8">
    <source>
        <dbReference type="ARBA" id="ARBA00049244"/>
    </source>
</evidence>
<keyword evidence="3" id="KW-0808">Transferase</keyword>
<organism evidence="10 11">
    <name type="scientific">Duncaniella muris</name>
    <dbReference type="NCBI Taxonomy" id="2094150"/>
    <lineage>
        <taxon>Bacteria</taxon>
        <taxon>Pseudomonadati</taxon>
        <taxon>Bacteroidota</taxon>
        <taxon>Bacteroidia</taxon>
        <taxon>Bacteroidales</taxon>
        <taxon>Muribaculaceae</taxon>
        <taxon>Duncaniella</taxon>
    </lineage>
</organism>
<keyword evidence="4" id="KW-0548">Nucleotidyltransferase</keyword>
<dbReference type="PANTHER" id="PTHR34388">
    <property type="entry name" value="DNA POLYMERASE III SUBUNIT DELTA"/>
    <property type="match status" value="1"/>
</dbReference>
<dbReference type="Pfam" id="PF06144">
    <property type="entry name" value="DNA_pol3_delta"/>
    <property type="match status" value="1"/>
</dbReference>
<dbReference type="EMBL" id="PUEC01000029">
    <property type="protein sequence ID" value="PWB00907.1"/>
    <property type="molecule type" value="Genomic_DNA"/>
</dbReference>
<evidence type="ECO:0000256" key="4">
    <source>
        <dbReference type="ARBA" id="ARBA00022695"/>
    </source>
</evidence>
<accession>A0A2V1II78</accession>
<keyword evidence="5" id="KW-0235">DNA replication</keyword>
<dbReference type="SUPFAM" id="SSF48019">
    <property type="entry name" value="post-AAA+ oligomerization domain-like"/>
    <property type="match status" value="1"/>
</dbReference>
<evidence type="ECO:0000259" key="9">
    <source>
        <dbReference type="Pfam" id="PF06144"/>
    </source>
</evidence>
<evidence type="ECO:0000313" key="11">
    <source>
        <dbReference type="Proteomes" id="UP000244905"/>
    </source>
</evidence>
<dbReference type="GO" id="GO:0009360">
    <property type="term" value="C:DNA polymerase III complex"/>
    <property type="evidence" value="ECO:0007669"/>
    <property type="project" value="InterPro"/>
</dbReference>
<dbReference type="NCBIfam" id="TIGR01128">
    <property type="entry name" value="holA"/>
    <property type="match status" value="1"/>
</dbReference>
<evidence type="ECO:0000256" key="6">
    <source>
        <dbReference type="ARBA" id="ARBA00022932"/>
    </source>
</evidence>
<protein>
    <recommendedName>
        <fullName evidence="2">DNA polymerase III subunit delta</fullName>
        <ecNumber evidence="1">2.7.7.7</ecNumber>
    </recommendedName>
</protein>
<comment type="similarity">
    <text evidence="7">Belongs to the DNA polymerase HolA subunit family.</text>
</comment>
<gene>
    <name evidence="10" type="primary">holA</name>
    <name evidence="10" type="ORF">C5O23_11380</name>
</gene>
<dbReference type="GO" id="GO:0003677">
    <property type="term" value="F:DNA binding"/>
    <property type="evidence" value="ECO:0007669"/>
    <property type="project" value="InterPro"/>
</dbReference>
<name>A0A2V1II78_9BACT</name>
<dbReference type="PANTHER" id="PTHR34388:SF1">
    <property type="entry name" value="DNA POLYMERASE III SUBUNIT DELTA"/>
    <property type="match status" value="1"/>
</dbReference>
<feature type="domain" description="DNA polymerase III delta N-terminal" evidence="9">
    <location>
        <begin position="25"/>
        <end position="139"/>
    </location>
</feature>
<dbReference type="Gene3D" id="1.10.8.60">
    <property type="match status" value="1"/>
</dbReference>
<keyword evidence="11" id="KW-1185">Reference proteome</keyword>
<evidence type="ECO:0000256" key="1">
    <source>
        <dbReference type="ARBA" id="ARBA00012417"/>
    </source>
</evidence>
<evidence type="ECO:0000313" key="10">
    <source>
        <dbReference type="EMBL" id="PWB00907.1"/>
    </source>
</evidence>
<sequence>MASATPTFSELRRQLTARTSLAPVYLLHGEEGYYIDELVKDFENLIPEEERDFNLYTLYAPESGIETVMDVCHRYPMMAERQVVIVKEAQAVRADMLNKLHNYVAQPNPTTILVISCRGAQAKGKELLAAVRKNGVIFESKRLSERNILPVISDLIKEKKLNVDAKALSMLRDYIGTDLSRLYNEIGKLALILGQGAMITPEAIERNIGISKDYNNFELIDAIIARNAAKAFTIIEYFRNNPKNNPTVMTVSSLFNQFSNLLVYQYTRDKTQSGYMDALGLRSSWALKSYEAAARSYNVRQTIEIISAIREFDTRSKGIGSRQNEYDLLKDLIFHILTARGIIG</sequence>
<proteinExistence type="inferred from homology"/>
<dbReference type="InterPro" id="IPR010372">
    <property type="entry name" value="DNA_pol3_delta_N"/>
</dbReference>
<dbReference type="Proteomes" id="UP000244905">
    <property type="component" value="Unassembled WGS sequence"/>
</dbReference>
<reference evidence="11" key="1">
    <citation type="submission" date="2018-02" db="EMBL/GenBank/DDBJ databases">
        <authorList>
            <person name="Clavel T."/>
            <person name="Strowig T."/>
        </authorList>
    </citation>
    <scope>NUCLEOTIDE SEQUENCE [LARGE SCALE GENOMIC DNA]</scope>
    <source>
        <strain evidence="11">DSM 103720</strain>
    </source>
</reference>
<evidence type="ECO:0000256" key="5">
    <source>
        <dbReference type="ARBA" id="ARBA00022705"/>
    </source>
</evidence>
<evidence type="ECO:0000256" key="2">
    <source>
        <dbReference type="ARBA" id="ARBA00017703"/>
    </source>
</evidence>
<dbReference type="InterPro" id="IPR005790">
    <property type="entry name" value="DNA_polIII_delta"/>
</dbReference>
<dbReference type="InterPro" id="IPR027417">
    <property type="entry name" value="P-loop_NTPase"/>
</dbReference>
<dbReference type="GeneID" id="82526932"/>
<dbReference type="AlphaFoldDB" id="A0A2V1II78"/>
<dbReference type="RefSeq" id="WP_107033059.1">
    <property type="nucleotide sequence ID" value="NZ_PUEC01000029.1"/>
</dbReference>
<evidence type="ECO:0000256" key="3">
    <source>
        <dbReference type="ARBA" id="ARBA00022679"/>
    </source>
</evidence>